<reference evidence="2 3" key="1">
    <citation type="journal article" date="2018" name="Sci. Rep.">
        <title>Comparative analysis of the Pocillopora damicornis genome highlights role of immune system in coral evolution.</title>
        <authorList>
            <person name="Cunning R."/>
            <person name="Bay R.A."/>
            <person name="Gillette P."/>
            <person name="Baker A.C."/>
            <person name="Traylor-Knowles N."/>
        </authorList>
    </citation>
    <scope>NUCLEOTIDE SEQUENCE [LARGE SCALE GENOMIC DNA]</scope>
    <source>
        <strain evidence="2">RSMAS</strain>
        <tissue evidence="2">Whole animal</tissue>
    </source>
</reference>
<name>A0A3M6TPG3_POCDA</name>
<organism evidence="2 3">
    <name type="scientific">Pocillopora damicornis</name>
    <name type="common">Cauliflower coral</name>
    <name type="synonym">Millepora damicornis</name>
    <dbReference type="NCBI Taxonomy" id="46731"/>
    <lineage>
        <taxon>Eukaryota</taxon>
        <taxon>Metazoa</taxon>
        <taxon>Cnidaria</taxon>
        <taxon>Anthozoa</taxon>
        <taxon>Hexacorallia</taxon>
        <taxon>Scleractinia</taxon>
        <taxon>Astrocoeniina</taxon>
        <taxon>Pocilloporidae</taxon>
        <taxon>Pocillopora</taxon>
    </lineage>
</organism>
<dbReference type="AlphaFoldDB" id="A0A3M6TPG3"/>
<keyword evidence="3" id="KW-1185">Reference proteome</keyword>
<accession>A0A3M6TPG3</accession>
<dbReference type="Proteomes" id="UP000275408">
    <property type="component" value="Unassembled WGS sequence"/>
</dbReference>
<comment type="caution">
    <text evidence="2">The sequence shown here is derived from an EMBL/GenBank/DDBJ whole genome shotgun (WGS) entry which is preliminary data.</text>
</comment>
<feature type="transmembrane region" description="Helical" evidence="1">
    <location>
        <begin position="243"/>
        <end position="262"/>
    </location>
</feature>
<protein>
    <submittedName>
        <fullName evidence="2">Uncharacterized protein</fullName>
    </submittedName>
</protein>
<evidence type="ECO:0000256" key="1">
    <source>
        <dbReference type="SAM" id="Phobius"/>
    </source>
</evidence>
<sequence length="342" mass="38433">MYSEPMLFFKFDRAYSLVVVAVQLIFIGLPCYLLFSLFYEPLEISLRYVVNHLRFTIPHLVLRTSTMMFERTLPCLSTLYNLLRLGALGPVDEVLDVDGCSSILNSLSFGLQSDSCVVSSLLVTIGILICLPGLELIPNLLATGHLYPGSLIRFQRCAKYDDSTVCHSAFLEFSYSMCNLIRNGIFITMCWTVNYSSWKKPSRELTIVVESCPTLRNKSYFQLLLCAAGLPLLMNGHCFAQTIHNIASIGNLLLFLVALNAYHTRTASMMYHALCSVVMNVQSTLVAVYNISRNLQTQPNDSIATLLYILELYLMLLVLLDSSTRVIKKVINPKLDIMSLES</sequence>
<keyword evidence="1" id="KW-1133">Transmembrane helix</keyword>
<feature type="transmembrane region" description="Helical" evidence="1">
    <location>
        <begin position="116"/>
        <end position="134"/>
    </location>
</feature>
<feature type="transmembrane region" description="Helical" evidence="1">
    <location>
        <begin position="269"/>
        <end position="291"/>
    </location>
</feature>
<feature type="transmembrane region" description="Helical" evidence="1">
    <location>
        <begin position="15"/>
        <end position="39"/>
    </location>
</feature>
<gene>
    <name evidence="2" type="ORF">pdam_00020170</name>
</gene>
<keyword evidence="1" id="KW-0812">Transmembrane</keyword>
<proteinExistence type="predicted"/>
<keyword evidence="1" id="KW-0472">Membrane</keyword>
<evidence type="ECO:0000313" key="3">
    <source>
        <dbReference type="Proteomes" id="UP000275408"/>
    </source>
</evidence>
<dbReference type="STRING" id="46731.A0A3M6TPG3"/>
<dbReference type="OrthoDB" id="5974176at2759"/>
<dbReference type="EMBL" id="RCHS01003228">
    <property type="protein sequence ID" value="RMX43292.1"/>
    <property type="molecule type" value="Genomic_DNA"/>
</dbReference>
<feature type="transmembrane region" description="Helical" evidence="1">
    <location>
        <begin position="303"/>
        <end position="320"/>
    </location>
</feature>
<evidence type="ECO:0000313" key="2">
    <source>
        <dbReference type="EMBL" id="RMX43292.1"/>
    </source>
</evidence>